<sequence length="28" mass="3171">MAYLCSALILHGCYYHVIHKGRNGSIYS</sequence>
<dbReference type="AlphaFoldDB" id="A0A2P2M9L7"/>
<dbReference type="EMBL" id="GGEC01046428">
    <property type="protein sequence ID" value="MBX26912.1"/>
    <property type="molecule type" value="Transcribed_RNA"/>
</dbReference>
<organism evidence="1">
    <name type="scientific">Rhizophora mucronata</name>
    <name type="common">Asiatic mangrove</name>
    <dbReference type="NCBI Taxonomy" id="61149"/>
    <lineage>
        <taxon>Eukaryota</taxon>
        <taxon>Viridiplantae</taxon>
        <taxon>Streptophyta</taxon>
        <taxon>Embryophyta</taxon>
        <taxon>Tracheophyta</taxon>
        <taxon>Spermatophyta</taxon>
        <taxon>Magnoliopsida</taxon>
        <taxon>eudicotyledons</taxon>
        <taxon>Gunneridae</taxon>
        <taxon>Pentapetalae</taxon>
        <taxon>rosids</taxon>
        <taxon>fabids</taxon>
        <taxon>Malpighiales</taxon>
        <taxon>Rhizophoraceae</taxon>
        <taxon>Rhizophora</taxon>
    </lineage>
</organism>
<protein>
    <submittedName>
        <fullName evidence="1">Uncharacterized protein</fullName>
    </submittedName>
</protein>
<evidence type="ECO:0000313" key="1">
    <source>
        <dbReference type="EMBL" id="MBX26912.1"/>
    </source>
</evidence>
<name>A0A2P2M9L7_RHIMU</name>
<proteinExistence type="predicted"/>
<reference evidence="1" key="1">
    <citation type="submission" date="2018-02" db="EMBL/GenBank/DDBJ databases">
        <title>Rhizophora mucronata_Transcriptome.</title>
        <authorList>
            <person name="Meera S.P."/>
            <person name="Sreeshan A."/>
            <person name="Augustine A."/>
        </authorList>
    </citation>
    <scope>NUCLEOTIDE SEQUENCE</scope>
    <source>
        <tissue evidence="1">Leaf</tissue>
    </source>
</reference>
<accession>A0A2P2M9L7</accession>